<dbReference type="PANTHER" id="PTHR10133">
    <property type="entry name" value="DNA POLYMERASE I"/>
    <property type="match status" value="1"/>
</dbReference>
<dbReference type="InterPro" id="IPR036397">
    <property type="entry name" value="RNaseH_sf"/>
</dbReference>
<accession>A0A839FPJ0</accession>
<evidence type="ECO:0000313" key="7">
    <source>
        <dbReference type="Proteomes" id="UP000546252"/>
    </source>
</evidence>
<dbReference type="InterPro" id="IPR012337">
    <property type="entry name" value="RNaseH-like_sf"/>
</dbReference>
<dbReference type="Proteomes" id="UP000546252">
    <property type="component" value="Unassembled WGS sequence"/>
</dbReference>
<proteinExistence type="inferred from homology"/>
<gene>
    <name evidence="6" type="ORF">HNR24_001268</name>
</gene>
<keyword evidence="6" id="KW-0548">Nucleotidyltransferase</keyword>
<dbReference type="GO" id="GO:0003887">
    <property type="term" value="F:DNA-directed DNA polymerase activity"/>
    <property type="evidence" value="ECO:0007669"/>
    <property type="project" value="UniProtKB-EC"/>
</dbReference>
<comment type="similarity">
    <text evidence="1">Belongs to the DNA polymerase type-A family.</text>
</comment>
<keyword evidence="3" id="KW-0235">DNA replication</keyword>
<protein>
    <recommendedName>
        <fullName evidence="2">DNA-directed DNA polymerase</fullName>
        <ecNumber evidence="2">2.7.7.7</ecNumber>
    </recommendedName>
</protein>
<keyword evidence="6" id="KW-0808">Transferase</keyword>
<evidence type="ECO:0000256" key="3">
    <source>
        <dbReference type="ARBA" id="ARBA00022705"/>
    </source>
</evidence>
<reference evidence="6 7" key="1">
    <citation type="submission" date="2020-08" db="EMBL/GenBank/DDBJ databases">
        <title>Sequencing the genomes of 1000 actinobacteria strains.</title>
        <authorList>
            <person name="Klenk H.-P."/>
        </authorList>
    </citation>
    <scope>NUCLEOTIDE SEQUENCE [LARGE SCALE GENOMIC DNA]</scope>
    <source>
        <strain evidence="6 7">DSM 19081</strain>
    </source>
</reference>
<dbReference type="Gene3D" id="3.30.70.370">
    <property type="match status" value="1"/>
</dbReference>
<dbReference type="Gene3D" id="1.10.150.20">
    <property type="entry name" value="5' to 3' exonuclease, C-terminal subdomain"/>
    <property type="match status" value="1"/>
</dbReference>
<name>A0A839FPJ0_9MICC</name>
<dbReference type="InterPro" id="IPR002298">
    <property type="entry name" value="DNA_polymerase_A"/>
</dbReference>
<dbReference type="GO" id="GO:0003677">
    <property type="term" value="F:DNA binding"/>
    <property type="evidence" value="ECO:0007669"/>
    <property type="project" value="InterPro"/>
</dbReference>
<evidence type="ECO:0000259" key="5">
    <source>
        <dbReference type="SMART" id="SM00482"/>
    </source>
</evidence>
<feature type="domain" description="DNA-directed DNA polymerase family A palm" evidence="5">
    <location>
        <begin position="340"/>
        <end position="527"/>
    </location>
</feature>
<dbReference type="SUPFAM" id="SSF53098">
    <property type="entry name" value="Ribonuclease H-like"/>
    <property type="match status" value="1"/>
</dbReference>
<dbReference type="EMBL" id="JACJIH010000001">
    <property type="protein sequence ID" value="MBA8921335.1"/>
    <property type="molecule type" value="Genomic_DNA"/>
</dbReference>
<dbReference type="RefSeq" id="WP_182495350.1">
    <property type="nucleotide sequence ID" value="NZ_BAAAKT010000004.1"/>
</dbReference>
<dbReference type="EC" id="2.7.7.7" evidence="2"/>
<dbReference type="GO" id="GO:0006302">
    <property type="term" value="P:double-strand break repair"/>
    <property type="evidence" value="ECO:0007669"/>
    <property type="project" value="TreeGrafter"/>
</dbReference>
<evidence type="ECO:0000256" key="2">
    <source>
        <dbReference type="ARBA" id="ARBA00012417"/>
    </source>
</evidence>
<dbReference type="Pfam" id="PF00476">
    <property type="entry name" value="DNA_pol_A"/>
    <property type="match status" value="1"/>
</dbReference>
<dbReference type="InterPro" id="IPR001098">
    <property type="entry name" value="DNA-dir_DNA_pol_A_palm_dom"/>
</dbReference>
<evidence type="ECO:0000256" key="4">
    <source>
        <dbReference type="ARBA" id="ARBA00049244"/>
    </source>
</evidence>
<dbReference type="SUPFAM" id="SSF56672">
    <property type="entry name" value="DNA/RNA polymerases"/>
    <property type="match status" value="1"/>
</dbReference>
<dbReference type="SMART" id="SM00482">
    <property type="entry name" value="POLAc"/>
    <property type="match status" value="1"/>
</dbReference>
<dbReference type="InterPro" id="IPR043502">
    <property type="entry name" value="DNA/RNA_pol_sf"/>
</dbReference>
<dbReference type="PRINTS" id="PR00868">
    <property type="entry name" value="DNAPOLI"/>
</dbReference>
<comment type="catalytic activity">
    <reaction evidence="4">
        <text>DNA(n) + a 2'-deoxyribonucleoside 5'-triphosphate = DNA(n+1) + diphosphate</text>
        <dbReference type="Rhea" id="RHEA:22508"/>
        <dbReference type="Rhea" id="RHEA-COMP:17339"/>
        <dbReference type="Rhea" id="RHEA-COMP:17340"/>
        <dbReference type="ChEBI" id="CHEBI:33019"/>
        <dbReference type="ChEBI" id="CHEBI:61560"/>
        <dbReference type="ChEBI" id="CHEBI:173112"/>
        <dbReference type="EC" id="2.7.7.7"/>
    </reaction>
</comment>
<dbReference type="PANTHER" id="PTHR10133:SF27">
    <property type="entry name" value="DNA POLYMERASE NU"/>
    <property type="match status" value="1"/>
</dbReference>
<dbReference type="Gene3D" id="3.30.420.10">
    <property type="entry name" value="Ribonuclease H-like superfamily/Ribonuclease H"/>
    <property type="match status" value="1"/>
</dbReference>
<comment type="caution">
    <text evidence="6">The sequence shown here is derived from an EMBL/GenBank/DDBJ whole genome shotgun (WGS) entry which is preliminary data.</text>
</comment>
<dbReference type="GO" id="GO:0006261">
    <property type="term" value="P:DNA-templated DNA replication"/>
    <property type="evidence" value="ECO:0007669"/>
    <property type="project" value="InterPro"/>
</dbReference>
<sequence>MRTVFLDIETGSANDLYTYGPGFCRLAGWAIDDAPVQLTTNMDELCDVVRSADRVVAHNGLTFDLAALERWHGLDVGKMVEQGQVRDTLLLARHNDPPFSGHVDARRYNLDAIGQRLIGDGKVSEAGESALKKLAKEFGGYDQIPVDHEQYREYLVQDVELLRRVFAYLRCDAYALREHRVMYRLNHISRHGFRVDVAEAKRRLAAQAERIETAKQKLATSYGLPTSGKAPQRTKAGVTALERAFADCGIEPPRTPKGALATGKQALADLLDEHPENTALSELVGVLGSLNGERSVIQTVLDHTGPDDRVRPSVDARQTTGRISVTNPGLTVMGKRDRGNVLERSLLLPDPGDVLIAFDLSQVDARAIAAHCQDEGYIAAFKPGLDYHSEMAAELFNGDRSRRDDAKPVTHATTYGMGAKGLATEAGIGRTEAELLLSKLDRRFPRLARFKQSSRQEAERRHLLFNAFGRPMRIERGREYTQAPAALGQGTARDLMMEGILRLPDWLVSCLRAIVHDEVVLSVPEGRANDAETEVLSALQFSFRITADAEPVQILADKSERGRDWADCYRAEKHKWPEVARDHRELPSCDDDGCTYTHKFHSRALATSADANDDLHKETP</sequence>
<evidence type="ECO:0000256" key="1">
    <source>
        <dbReference type="ARBA" id="ARBA00007705"/>
    </source>
</evidence>
<organism evidence="6 7">
    <name type="scientific">Nesterenkonia jeotgali</name>
    <dbReference type="NCBI Taxonomy" id="317018"/>
    <lineage>
        <taxon>Bacteria</taxon>
        <taxon>Bacillati</taxon>
        <taxon>Actinomycetota</taxon>
        <taxon>Actinomycetes</taxon>
        <taxon>Micrococcales</taxon>
        <taxon>Micrococcaceae</taxon>
        <taxon>Nesterenkonia</taxon>
    </lineage>
</organism>
<evidence type="ECO:0000313" key="6">
    <source>
        <dbReference type="EMBL" id="MBA8921335.1"/>
    </source>
</evidence>
<dbReference type="AlphaFoldDB" id="A0A839FPJ0"/>